<protein>
    <submittedName>
        <fullName evidence="1">Uncharacterized protein</fullName>
    </submittedName>
</protein>
<gene>
    <name evidence="1" type="ORF">KIN_40570</name>
</gene>
<evidence type="ECO:0000313" key="2">
    <source>
        <dbReference type="Proteomes" id="UP000436822"/>
    </source>
</evidence>
<proteinExistence type="predicted"/>
<accession>A0A6N6JKX8</accession>
<reference evidence="1 2" key="1">
    <citation type="submission" date="2019-12" db="EMBL/GenBank/DDBJ databases">
        <title>Litoreibacter badius sp. nov., a novel bacteriochlorophyll a-containing bacterium in the genus Litoreibacter.</title>
        <authorList>
            <person name="Kanamuro M."/>
            <person name="Takabe Y."/>
            <person name="Mori K."/>
            <person name="Takaichi S."/>
            <person name="Hanada S."/>
        </authorList>
    </citation>
    <scope>NUCLEOTIDE SEQUENCE [LARGE SCALE GENOMIC DNA]</scope>
    <source>
        <strain evidence="1 2">K6</strain>
    </source>
</reference>
<dbReference type="Proteomes" id="UP000436822">
    <property type="component" value="Unassembled WGS sequence"/>
</dbReference>
<comment type="caution">
    <text evidence="1">The sequence shown here is derived from an EMBL/GenBank/DDBJ whole genome shotgun (WGS) entry which is preliminary data.</text>
</comment>
<name>A0A6N6JKX8_9RHOB</name>
<dbReference type="AlphaFoldDB" id="A0A6N6JKX8"/>
<keyword evidence="2" id="KW-1185">Reference proteome</keyword>
<evidence type="ECO:0000313" key="1">
    <source>
        <dbReference type="EMBL" id="GFE66983.1"/>
    </source>
</evidence>
<organism evidence="1 2">
    <name type="scientific">Litoreibacter roseus</name>
    <dbReference type="NCBI Taxonomy" id="2601869"/>
    <lineage>
        <taxon>Bacteria</taxon>
        <taxon>Pseudomonadati</taxon>
        <taxon>Pseudomonadota</taxon>
        <taxon>Alphaproteobacteria</taxon>
        <taxon>Rhodobacterales</taxon>
        <taxon>Roseobacteraceae</taxon>
        <taxon>Litoreibacter</taxon>
    </lineage>
</organism>
<sequence>MLGINRVCSTLIVDCLMMTEAAFDTSFILEEKADIGWRRKGASEYRL</sequence>
<dbReference type="EMBL" id="BLJE01000007">
    <property type="protein sequence ID" value="GFE66983.1"/>
    <property type="molecule type" value="Genomic_DNA"/>
</dbReference>